<dbReference type="eggNOG" id="COG0799">
    <property type="taxonomic scope" value="Bacteria"/>
</dbReference>
<dbReference type="AlphaFoldDB" id="N6X742"/>
<accession>N6X742</accession>
<dbReference type="STRING" id="888050.HMPREF9004_0071"/>
<comment type="function">
    <text evidence="2">Functions as a ribosomal silencing factor. Interacts with ribosomal protein uL14 (rplN), blocking formation of intersubunit bridge B8. Prevents association of the 30S and 50S ribosomal subunits and the formation of functional ribosomes, thus repressing translation.</text>
</comment>
<dbReference type="SUPFAM" id="SSF81301">
    <property type="entry name" value="Nucleotidyltransferase"/>
    <property type="match status" value="1"/>
</dbReference>
<dbReference type="PATRIC" id="fig|888050.3.peg.69"/>
<reference evidence="3 4" key="1">
    <citation type="submission" date="2013-03" db="EMBL/GenBank/DDBJ databases">
        <title>Reference genome for the Human Microbiome Project.</title>
        <authorList>
            <person name="Aqrawi P."/>
            <person name="Ayvaz T."/>
            <person name="Bess C."/>
            <person name="Blankenburg K."/>
            <person name="Coyle M."/>
            <person name="Deng J."/>
            <person name="Forbes L."/>
            <person name="Fowler G."/>
            <person name="Francisco L."/>
            <person name="Fu Q."/>
            <person name="Gibbs R."/>
            <person name="Gross S."/>
            <person name="Gubbala S."/>
            <person name="Hale W."/>
            <person name="Hemphill L."/>
            <person name="Highlander S."/>
            <person name="Hirani K."/>
            <person name="Jackson L."/>
            <person name="Jakkamsetti A."/>
            <person name="Javaid M."/>
            <person name="Jayaseelan J.C."/>
            <person name="Jiang H."/>
            <person name="Joshi V."/>
            <person name="Korchina V."/>
            <person name="Kovar C."/>
            <person name="Lara F."/>
            <person name="Lee S."/>
            <person name="Liu Y."/>
            <person name="Mata R."/>
            <person name="Mathew T."/>
            <person name="Munidasa M."/>
            <person name="Muzny D."/>
            <person name="Nazareth L."/>
            <person name="Ngo R."/>
            <person name="Nguyen L."/>
            <person name="Nguyen N."/>
            <person name="Okwuonu G."/>
            <person name="Ongeri F."/>
            <person name="Palculict T."/>
            <person name="Patil S."/>
            <person name="Petrosino J."/>
            <person name="Pham C."/>
            <person name="Pham P."/>
            <person name="Pu L.-L."/>
            <person name="Qin X."/>
            <person name="Qu J."/>
            <person name="Reid J."/>
            <person name="Ross M."/>
            <person name="Ruth R."/>
            <person name="Saada N."/>
            <person name="San Lucas F."/>
            <person name="Santibanez J."/>
            <person name="Shang Y."/>
            <person name="Simmons D."/>
            <person name="Song X.-Z."/>
            <person name="Tang L.-Y."/>
            <person name="Thornton R."/>
            <person name="Warren J."/>
            <person name="Weissenberger G."/>
            <person name="Wilczek-Boney K."/>
            <person name="Worley K."/>
            <person name="Youmans B."/>
            <person name="Zhang J."/>
            <person name="Zhang L."/>
            <person name="Zhao Z."/>
            <person name="Zhou C."/>
            <person name="Zhu D."/>
            <person name="Zhu Y."/>
        </authorList>
    </citation>
    <scope>NUCLEOTIDE SEQUENCE [LARGE SCALE GENOMIC DNA]</scope>
    <source>
        <strain evidence="3 4">F0333</strain>
    </source>
</reference>
<dbReference type="EMBL" id="AQHZ01000001">
    <property type="protein sequence ID" value="ENO19152.1"/>
    <property type="molecule type" value="Genomic_DNA"/>
</dbReference>
<comment type="similarity">
    <text evidence="1 2">Belongs to the Iojap/RsfS family.</text>
</comment>
<dbReference type="Proteomes" id="UP000013015">
    <property type="component" value="Unassembled WGS sequence"/>
</dbReference>
<keyword evidence="2" id="KW-0678">Repressor</keyword>
<protein>
    <recommendedName>
        <fullName evidence="2">Ribosomal silencing factor RsfS</fullName>
    </recommendedName>
</protein>
<dbReference type="PANTHER" id="PTHR21043">
    <property type="entry name" value="IOJAP SUPERFAMILY ORTHOLOG"/>
    <property type="match status" value="1"/>
</dbReference>
<dbReference type="HAMAP" id="MF_01477">
    <property type="entry name" value="Iojap_RsfS"/>
    <property type="match status" value="1"/>
</dbReference>
<comment type="caution">
    <text evidence="3">The sequence shown here is derived from an EMBL/GenBank/DDBJ whole genome shotgun (WGS) entry which is preliminary data.</text>
</comment>
<evidence type="ECO:0000256" key="2">
    <source>
        <dbReference type="HAMAP-Rule" id="MF_01477"/>
    </source>
</evidence>
<dbReference type="GO" id="GO:0017148">
    <property type="term" value="P:negative regulation of translation"/>
    <property type="evidence" value="ECO:0007669"/>
    <property type="project" value="UniProtKB-UniRule"/>
</dbReference>
<dbReference type="RefSeq" id="WP_005961577.1">
    <property type="nucleotide sequence ID" value="NZ_CP040505.1"/>
</dbReference>
<comment type="subunit">
    <text evidence="2">Interacts with ribosomal protein uL14 (rplN).</text>
</comment>
<dbReference type="PANTHER" id="PTHR21043:SF0">
    <property type="entry name" value="MITOCHONDRIAL ASSEMBLY OF RIBOSOMAL LARGE SUBUNIT PROTEIN 1"/>
    <property type="match status" value="1"/>
</dbReference>
<sequence length="138" mass="15245">MKTEAGPEEGDVLPTTTTDLIEVAVTAAQEKLASDPVLVDVADRLAIAGSFLILSAPSERQVRAIAEEILDRVKAECGVEAERIEGRTGNRWILIDYGDLVVHVLTDEEREYYALEKLWSDGTITHLREPRENSLVLS</sequence>
<keyword evidence="4" id="KW-1185">Reference proteome</keyword>
<dbReference type="GO" id="GO:0005737">
    <property type="term" value="C:cytoplasm"/>
    <property type="evidence" value="ECO:0007669"/>
    <property type="project" value="UniProtKB-SubCell"/>
</dbReference>
<organism evidence="3 4">
    <name type="scientific">Schaalia cardiffensis F0333</name>
    <dbReference type="NCBI Taxonomy" id="888050"/>
    <lineage>
        <taxon>Bacteria</taxon>
        <taxon>Bacillati</taxon>
        <taxon>Actinomycetota</taxon>
        <taxon>Actinomycetes</taxon>
        <taxon>Actinomycetales</taxon>
        <taxon>Actinomycetaceae</taxon>
        <taxon>Schaalia</taxon>
    </lineage>
</organism>
<proteinExistence type="inferred from homology"/>
<keyword evidence="2" id="KW-0963">Cytoplasm</keyword>
<evidence type="ECO:0000256" key="1">
    <source>
        <dbReference type="ARBA" id="ARBA00010574"/>
    </source>
</evidence>
<evidence type="ECO:0000313" key="3">
    <source>
        <dbReference type="EMBL" id="ENO19152.1"/>
    </source>
</evidence>
<dbReference type="InterPro" id="IPR004394">
    <property type="entry name" value="Iojap/RsfS/C7orf30"/>
</dbReference>
<dbReference type="InterPro" id="IPR043519">
    <property type="entry name" value="NT_sf"/>
</dbReference>
<dbReference type="GO" id="GO:0042256">
    <property type="term" value="P:cytosolic ribosome assembly"/>
    <property type="evidence" value="ECO:0007669"/>
    <property type="project" value="UniProtKB-UniRule"/>
</dbReference>
<keyword evidence="2" id="KW-0810">Translation regulation</keyword>
<evidence type="ECO:0000313" key="4">
    <source>
        <dbReference type="Proteomes" id="UP000013015"/>
    </source>
</evidence>
<dbReference type="GO" id="GO:0043023">
    <property type="term" value="F:ribosomal large subunit binding"/>
    <property type="evidence" value="ECO:0007669"/>
    <property type="project" value="TreeGrafter"/>
</dbReference>
<dbReference type="Pfam" id="PF02410">
    <property type="entry name" value="RsfS"/>
    <property type="match status" value="1"/>
</dbReference>
<dbReference type="NCBIfam" id="TIGR00090">
    <property type="entry name" value="rsfS_iojap_ybeB"/>
    <property type="match status" value="1"/>
</dbReference>
<dbReference type="HOGENOM" id="CLU_092688_2_2_11"/>
<comment type="subcellular location">
    <subcellularLocation>
        <location evidence="2">Cytoplasm</location>
    </subcellularLocation>
</comment>
<gene>
    <name evidence="2" type="primary">rsfS</name>
    <name evidence="3" type="ORF">HMPREF9004_0071</name>
</gene>
<name>N6X742_9ACTO</name>
<dbReference type="Gene3D" id="3.30.460.10">
    <property type="entry name" value="Beta Polymerase, domain 2"/>
    <property type="match status" value="1"/>
</dbReference>
<dbReference type="GO" id="GO:0090071">
    <property type="term" value="P:negative regulation of ribosome biogenesis"/>
    <property type="evidence" value="ECO:0007669"/>
    <property type="project" value="UniProtKB-UniRule"/>
</dbReference>